<protein>
    <submittedName>
        <fullName evidence="1">Uncharacterized protein</fullName>
    </submittedName>
</protein>
<proteinExistence type="predicted"/>
<accession>A0AAV4TL77</accession>
<sequence>MKPGKRFIGSLRGISFALYKINPAPDETELSRPLFLGLQLCYPEQKGKSRVIMFRDRRCVCEAYDLEREGEKFQWNVPLGFRRRFF</sequence>
<keyword evidence="2" id="KW-1185">Reference proteome</keyword>
<name>A0AAV4TL77_CAEEX</name>
<organism evidence="1 2">
    <name type="scientific">Caerostris extrusa</name>
    <name type="common">Bark spider</name>
    <name type="synonym">Caerostris bankana</name>
    <dbReference type="NCBI Taxonomy" id="172846"/>
    <lineage>
        <taxon>Eukaryota</taxon>
        <taxon>Metazoa</taxon>
        <taxon>Ecdysozoa</taxon>
        <taxon>Arthropoda</taxon>
        <taxon>Chelicerata</taxon>
        <taxon>Arachnida</taxon>
        <taxon>Araneae</taxon>
        <taxon>Araneomorphae</taxon>
        <taxon>Entelegynae</taxon>
        <taxon>Araneoidea</taxon>
        <taxon>Araneidae</taxon>
        <taxon>Caerostris</taxon>
    </lineage>
</organism>
<dbReference type="Proteomes" id="UP001054945">
    <property type="component" value="Unassembled WGS sequence"/>
</dbReference>
<evidence type="ECO:0000313" key="2">
    <source>
        <dbReference type="Proteomes" id="UP001054945"/>
    </source>
</evidence>
<reference evidence="1 2" key="1">
    <citation type="submission" date="2021-06" db="EMBL/GenBank/DDBJ databases">
        <title>Caerostris extrusa draft genome.</title>
        <authorList>
            <person name="Kono N."/>
            <person name="Arakawa K."/>
        </authorList>
    </citation>
    <scope>NUCLEOTIDE SEQUENCE [LARGE SCALE GENOMIC DNA]</scope>
</reference>
<dbReference type="EMBL" id="BPLR01011304">
    <property type="protein sequence ID" value="GIY45692.1"/>
    <property type="molecule type" value="Genomic_DNA"/>
</dbReference>
<evidence type="ECO:0000313" key="1">
    <source>
        <dbReference type="EMBL" id="GIY45692.1"/>
    </source>
</evidence>
<comment type="caution">
    <text evidence="1">The sequence shown here is derived from an EMBL/GenBank/DDBJ whole genome shotgun (WGS) entry which is preliminary data.</text>
</comment>
<gene>
    <name evidence="1" type="ORF">CEXT_80541</name>
</gene>
<dbReference type="AlphaFoldDB" id="A0AAV4TL77"/>